<dbReference type="PANTHER" id="PTHR43542">
    <property type="entry name" value="METHYLTRANSFERASE"/>
    <property type="match status" value="1"/>
</dbReference>
<sequence length="178" mass="20466">MRIISGKHKGKRLTAPKKLPVRPTTDMAKEGLFNILNNHYNFSKISVIDLFSGTGNISYEFASRGTTNITAVDSHYACLGYIKKTTHEYDFPIETIKSDVYSYLEKVNRKADIIFADPPYDFTNEQFSRIATLVFEKELLYEKGILIIEHSKYTSLEEVPFFDNSRKYGGSVFSFFKK</sequence>
<dbReference type="Gene3D" id="3.40.50.150">
    <property type="entry name" value="Vaccinia Virus protein VP39"/>
    <property type="match status" value="1"/>
</dbReference>
<dbReference type="InterPro" id="IPR004398">
    <property type="entry name" value="RNA_MeTrfase_RsmD"/>
</dbReference>
<evidence type="ECO:0000256" key="2">
    <source>
        <dbReference type="ARBA" id="ARBA00022679"/>
    </source>
</evidence>
<name>A0ABW5AS68_9FLAO</name>
<organism evidence="3 4">
    <name type="scientific">Aquimarina celericrescens</name>
    <dbReference type="NCBI Taxonomy" id="1964542"/>
    <lineage>
        <taxon>Bacteria</taxon>
        <taxon>Pseudomonadati</taxon>
        <taxon>Bacteroidota</taxon>
        <taxon>Flavobacteriia</taxon>
        <taxon>Flavobacteriales</taxon>
        <taxon>Flavobacteriaceae</taxon>
        <taxon>Aquimarina</taxon>
    </lineage>
</organism>
<reference evidence="4" key="1">
    <citation type="journal article" date="2019" name="Int. J. Syst. Evol. Microbiol.">
        <title>The Global Catalogue of Microorganisms (GCM) 10K type strain sequencing project: providing services to taxonomists for standard genome sequencing and annotation.</title>
        <authorList>
            <consortium name="The Broad Institute Genomics Platform"/>
            <consortium name="The Broad Institute Genome Sequencing Center for Infectious Disease"/>
            <person name="Wu L."/>
            <person name="Ma J."/>
        </authorList>
    </citation>
    <scope>NUCLEOTIDE SEQUENCE [LARGE SCALE GENOMIC DNA]</scope>
    <source>
        <strain evidence="4">DT92</strain>
    </source>
</reference>
<dbReference type="GO" id="GO:0052913">
    <property type="term" value="F:16S rRNA (guanine(966)-N(2))-methyltransferase activity"/>
    <property type="evidence" value="ECO:0007669"/>
    <property type="project" value="UniProtKB-EC"/>
</dbReference>
<dbReference type="PROSITE" id="PS00092">
    <property type="entry name" value="N6_MTASE"/>
    <property type="match status" value="1"/>
</dbReference>
<accession>A0ABW5AS68</accession>
<dbReference type="EC" id="2.1.1.171" evidence="3"/>
<comment type="caution">
    <text evidence="3">The sequence shown here is derived from an EMBL/GenBank/DDBJ whole genome shotgun (WGS) entry which is preliminary data.</text>
</comment>
<dbReference type="SUPFAM" id="SSF53335">
    <property type="entry name" value="S-adenosyl-L-methionine-dependent methyltransferases"/>
    <property type="match status" value="1"/>
</dbReference>
<keyword evidence="1 3" id="KW-0489">Methyltransferase</keyword>
<evidence type="ECO:0000313" key="3">
    <source>
        <dbReference type="EMBL" id="MFD2185566.1"/>
    </source>
</evidence>
<proteinExistence type="predicted"/>
<dbReference type="EMBL" id="JBHUHY010000002">
    <property type="protein sequence ID" value="MFD2185566.1"/>
    <property type="molecule type" value="Genomic_DNA"/>
</dbReference>
<dbReference type="CDD" id="cd02440">
    <property type="entry name" value="AdoMet_MTases"/>
    <property type="match status" value="1"/>
</dbReference>
<dbReference type="PANTHER" id="PTHR43542:SF1">
    <property type="entry name" value="METHYLTRANSFERASE"/>
    <property type="match status" value="1"/>
</dbReference>
<keyword evidence="2 3" id="KW-0808">Transferase</keyword>
<dbReference type="Pfam" id="PF03602">
    <property type="entry name" value="Cons_hypoth95"/>
    <property type="match status" value="1"/>
</dbReference>
<evidence type="ECO:0000313" key="4">
    <source>
        <dbReference type="Proteomes" id="UP001597344"/>
    </source>
</evidence>
<dbReference type="Proteomes" id="UP001597344">
    <property type="component" value="Unassembled WGS sequence"/>
</dbReference>
<evidence type="ECO:0000256" key="1">
    <source>
        <dbReference type="ARBA" id="ARBA00022603"/>
    </source>
</evidence>
<gene>
    <name evidence="3" type="ORF">ACFSJT_02080</name>
</gene>
<dbReference type="InterPro" id="IPR002052">
    <property type="entry name" value="DNA_methylase_N6_adenine_CS"/>
</dbReference>
<dbReference type="PIRSF" id="PIRSF004553">
    <property type="entry name" value="CHP00095"/>
    <property type="match status" value="1"/>
</dbReference>
<protein>
    <submittedName>
        <fullName evidence="3">RsmD family RNA methyltransferase</fullName>
        <ecNumber evidence="3">2.1.1.171</ecNumber>
    </submittedName>
</protein>
<dbReference type="RefSeq" id="WP_378318541.1">
    <property type="nucleotide sequence ID" value="NZ_JBHUHY010000002.1"/>
</dbReference>
<keyword evidence="4" id="KW-1185">Reference proteome</keyword>
<dbReference type="InterPro" id="IPR029063">
    <property type="entry name" value="SAM-dependent_MTases_sf"/>
</dbReference>